<dbReference type="NCBIfam" id="TIGR00563">
    <property type="entry name" value="rsmB"/>
    <property type="match status" value="1"/>
</dbReference>
<dbReference type="InterPro" id="IPR001678">
    <property type="entry name" value="MeTrfase_RsmB-F_NOP2_dom"/>
</dbReference>
<dbReference type="GO" id="GO:0009383">
    <property type="term" value="F:rRNA (cytosine-C5-)-methyltransferase activity"/>
    <property type="evidence" value="ECO:0007669"/>
    <property type="project" value="TreeGrafter"/>
</dbReference>
<dbReference type="RefSeq" id="WP_112870477.1">
    <property type="nucleotide sequence ID" value="NZ_CP021781.1"/>
</dbReference>
<evidence type="ECO:0000256" key="8">
    <source>
        <dbReference type="ARBA" id="ARBA00022691"/>
    </source>
</evidence>
<dbReference type="Pfam" id="PF22458">
    <property type="entry name" value="RsmF-B_ferredox"/>
    <property type="match status" value="1"/>
</dbReference>
<dbReference type="InterPro" id="IPR054728">
    <property type="entry name" value="RsmB-like_ferredoxin"/>
</dbReference>
<reference evidence="16 18" key="2">
    <citation type="submission" date="2019-08" db="EMBL/GenBank/DDBJ databases">
        <title>Complete genome sequences of Francisella adeliensis (FSC1325 and FSC1326).</title>
        <authorList>
            <person name="Ohrman C."/>
            <person name="Uneklint I."/>
            <person name="Vallesi A."/>
            <person name="Karlsson L."/>
            <person name="Sjodin A."/>
        </authorList>
    </citation>
    <scope>NUCLEOTIDE SEQUENCE [LARGE SCALE GENOMIC DNA]</scope>
    <source>
        <strain evidence="16 18">FSC1325</strain>
    </source>
</reference>
<dbReference type="InterPro" id="IPR004573">
    <property type="entry name" value="rRNA_ssu_MeTfrase_B"/>
</dbReference>
<keyword evidence="5" id="KW-0698">rRNA processing</keyword>
<comment type="catalytic activity">
    <reaction evidence="12">
        <text>cytidine(967) in 16S rRNA + S-adenosyl-L-methionine = 5-methylcytidine(967) in 16S rRNA + S-adenosyl-L-homocysteine + H(+)</text>
        <dbReference type="Rhea" id="RHEA:42748"/>
        <dbReference type="Rhea" id="RHEA-COMP:10219"/>
        <dbReference type="Rhea" id="RHEA-COMP:10220"/>
        <dbReference type="ChEBI" id="CHEBI:15378"/>
        <dbReference type="ChEBI" id="CHEBI:57856"/>
        <dbReference type="ChEBI" id="CHEBI:59789"/>
        <dbReference type="ChEBI" id="CHEBI:74483"/>
        <dbReference type="ChEBI" id="CHEBI:82748"/>
        <dbReference type="EC" id="2.1.1.176"/>
    </reaction>
</comment>
<comment type="function">
    <text evidence="1">Specifically methylates the cytosine at position 967 (m5C967) of 16S rRNA.</text>
</comment>
<organism evidence="15 17">
    <name type="scientific">Francisella adeliensis</name>
    <dbReference type="NCBI Taxonomy" id="2007306"/>
    <lineage>
        <taxon>Bacteria</taxon>
        <taxon>Pseudomonadati</taxon>
        <taxon>Pseudomonadota</taxon>
        <taxon>Gammaproteobacteria</taxon>
        <taxon>Thiotrichales</taxon>
        <taxon>Francisellaceae</taxon>
        <taxon>Francisella</taxon>
    </lineage>
</organism>
<evidence type="ECO:0000256" key="5">
    <source>
        <dbReference type="ARBA" id="ARBA00022552"/>
    </source>
</evidence>
<keyword evidence="8 13" id="KW-0949">S-adenosyl-L-methionine</keyword>
<feature type="binding site" evidence="13">
    <location>
        <begin position="245"/>
        <end position="251"/>
    </location>
    <ligand>
        <name>S-adenosyl-L-methionine</name>
        <dbReference type="ChEBI" id="CHEBI:59789"/>
    </ligand>
</feature>
<dbReference type="GO" id="GO:0070475">
    <property type="term" value="P:rRNA base methylation"/>
    <property type="evidence" value="ECO:0007669"/>
    <property type="project" value="TreeGrafter"/>
</dbReference>
<dbReference type="AlphaFoldDB" id="A0A2Z4Y071"/>
<evidence type="ECO:0000256" key="2">
    <source>
        <dbReference type="ARBA" id="ARBA00004496"/>
    </source>
</evidence>
<evidence type="ECO:0000256" key="3">
    <source>
        <dbReference type="ARBA" id="ARBA00012140"/>
    </source>
</evidence>
<dbReference type="InterPro" id="IPR006027">
    <property type="entry name" value="NusB_RsmB_TIM44"/>
</dbReference>
<dbReference type="Gene3D" id="1.10.940.10">
    <property type="entry name" value="NusB-like"/>
    <property type="match status" value="1"/>
</dbReference>
<name>A0A2Z4Y071_9GAMM</name>
<dbReference type="GO" id="GO:0003723">
    <property type="term" value="F:RNA binding"/>
    <property type="evidence" value="ECO:0007669"/>
    <property type="project" value="UniProtKB-UniRule"/>
</dbReference>
<keyword evidence="6 13" id="KW-0489">Methyltransferase</keyword>
<dbReference type="EMBL" id="CP043424">
    <property type="protein sequence ID" value="QIW12544.1"/>
    <property type="molecule type" value="Genomic_DNA"/>
</dbReference>
<dbReference type="InterPro" id="IPR035926">
    <property type="entry name" value="NusB-like_sf"/>
</dbReference>
<dbReference type="OrthoDB" id="9810297at2"/>
<keyword evidence="18" id="KW-1185">Reference proteome</keyword>
<accession>A0A2Z4Y071</accession>
<evidence type="ECO:0000256" key="10">
    <source>
        <dbReference type="ARBA" id="ARBA00030399"/>
    </source>
</evidence>
<feature type="binding site" evidence="13">
    <location>
        <position position="311"/>
    </location>
    <ligand>
        <name>S-adenosyl-L-methionine</name>
        <dbReference type="ChEBI" id="CHEBI:59789"/>
    </ligand>
</feature>
<dbReference type="PANTHER" id="PTHR22807">
    <property type="entry name" value="NOP2 YEAST -RELATED NOL1/NOP2/FMU SUN DOMAIN-CONTAINING"/>
    <property type="match status" value="1"/>
</dbReference>
<dbReference type="Pfam" id="PF01189">
    <property type="entry name" value="Methyltr_RsmB-F"/>
    <property type="match status" value="1"/>
</dbReference>
<dbReference type="GO" id="GO:0005829">
    <property type="term" value="C:cytosol"/>
    <property type="evidence" value="ECO:0007669"/>
    <property type="project" value="TreeGrafter"/>
</dbReference>
<dbReference type="GO" id="GO:0006355">
    <property type="term" value="P:regulation of DNA-templated transcription"/>
    <property type="evidence" value="ECO:0007669"/>
    <property type="project" value="InterPro"/>
</dbReference>
<dbReference type="PANTHER" id="PTHR22807:SF61">
    <property type="entry name" value="NOL1_NOP2_SUN FAMILY PROTEIN _ ANTITERMINATION NUSB DOMAIN-CONTAINING PROTEIN"/>
    <property type="match status" value="1"/>
</dbReference>
<keyword evidence="4" id="KW-0963">Cytoplasm</keyword>
<reference evidence="15 17" key="1">
    <citation type="submission" date="2017-06" db="EMBL/GenBank/DDBJ databases">
        <title>Complete genome of Francisella adeliensis.</title>
        <authorList>
            <person name="Vallesi A."/>
            <person name="Sjodin A."/>
        </authorList>
    </citation>
    <scope>NUCLEOTIDE SEQUENCE [LARGE SCALE GENOMIC DNA]</scope>
    <source>
        <strain evidence="15 17">FDC440</strain>
    </source>
</reference>
<dbReference type="SUPFAM" id="SSF48013">
    <property type="entry name" value="NusB-like"/>
    <property type="match status" value="1"/>
</dbReference>
<dbReference type="EC" id="2.1.1.176" evidence="3"/>
<dbReference type="EMBL" id="CP021781">
    <property type="protein sequence ID" value="AXA34298.1"/>
    <property type="molecule type" value="Genomic_DNA"/>
</dbReference>
<dbReference type="PRINTS" id="PR02008">
    <property type="entry name" value="RCMTFAMILY"/>
</dbReference>
<evidence type="ECO:0000256" key="12">
    <source>
        <dbReference type="ARBA" id="ARBA00047283"/>
    </source>
</evidence>
<dbReference type="Proteomes" id="UP000681131">
    <property type="component" value="Chromosome"/>
</dbReference>
<keyword evidence="9 13" id="KW-0694">RNA-binding</keyword>
<dbReference type="InterPro" id="IPR023267">
    <property type="entry name" value="RCMT"/>
</dbReference>
<feature type="active site" description="Nucleophile" evidence="13">
    <location>
        <position position="365"/>
    </location>
</feature>
<keyword evidence="7 13" id="KW-0808">Transferase</keyword>
<feature type="binding site" evidence="13">
    <location>
        <position position="268"/>
    </location>
    <ligand>
        <name>S-adenosyl-L-methionine</name>
        <dbReference type="ChEBI" id="CHEBI:59789"/>
    </ligand>
</feature>
<evidence type="ECO:0000313" key="18">
    <source>
        <dbReference type="Proteomes" id="UP000681131"/>
    </source>
</evidence>
<evidence type="ECO:0000313" key="15">
    <source>
        <dbReference type="EMBL" id="AXA34298.1"/>
    </source>
</evidence>
<evidence type="ECO:0000313" key="17">
    <source>
        <dbReference type="Proteomes" id="UP000251120"/>
    </source>
</evidence>
<comment type="caution">
    <text evidence="13">Lacks conserved residue(s) required for the propagation of feature annotation.</text>
</comment>
<dbReference type="InterPro" id="IPR029063">
    <property type="entry name" value="SAM-dependent_MTases_sf"/>
</dbReference>
<protein>
    <recommendedName>
        <fullName evidence="3">16S rRNA (cytosine(967)-C(5))-methyltransferase</fullName>
        <ecNumber evidence="3">2.1.1.176</ecNumber>
    </recommendedName>
    <alternativeName>
        <fullName evidence="10">16S rRNA m5C967 methyltransferase</fullName>
    </alternativeName>
    <alternativeName>
        <fullName evidence="11">rRNA (cytosine-C(5)-)-methyltransferase RsmB</fullName>
    </alternativeName>
</protein>
<dbReference type="FunFam" id="3.40.50.150:FF:000022">
    <property type="entry name" value="Ribosomal RNA small subunit methyltransferase B"/>
    <property type="match status" value="1"/>
</dbReference>
<dbReference type="CDD" id="cd02440">
    <property type="entry name" value="AdoMet_MTases"/>
    <property type="match status" value="1"/>
</dbReference>
<sequence length="424" mass="48844">MNTRSIAAKSIIDIVDNKYSLLTLDNKLSKLEISAEDKSFAKLLCYEFFRNYYSLEQIIAEYTNSKTKKTVKLLLMLGLLQLLKINQPSYASINESVNACKDLNITWAKKLINGVLRNILRNIDAIELKFNKYSKVDLPQWLIETIKQQYPKKLVEIAGNLSHQADMFIRLNQTKNFQEVINFLDDNKVIYSQTSLKNSLRLNSAIDVKHNELFYKGYFTVQDLSAQYAGVIINPQDDDIILDACAAPGGKTSHILELNPKAKITAIDIVDKRLELLRSNLNRVNADNTVRMLKHDLTKKLNGRFNKIILDAPCSAIGTLRRNPDIKVLRNSKDVKNIQEIQQNILQNLWDNNLTENGYLLYITCSILRQENQEQIQSFLDKNTNAEIIKIDILKEYETDYGYQILPRNDKGDGFYYCLIKKVF</sequence>
<evidence type="ECO:0000256" key="4">
    <source>
        <dbReference type="ARBA" id="ARBA00022490"/>
    </source>
</evidence>
<dbReference type="Gene3D" id="3.40.50.150">
    <property type="entry name" value="Vaccinia Virus protein VP39"/>
    <property type="match status" value="1"/>
</dbReference>
<dbReference type="Gene3D" id="3.30.70.1170">
    <property type="entry name" value="Sun protein, domain 3"/>
    <property type="match status" value="1"/>
</dbReference>
<proteinExistence type="inferred from homology"/>
<evidence type="ECO:0000256" key="9">
    <source>
        <dbReference type="ARBA" id="ARBA00022884"/>
    </source>
</evidence>
<evidence type="ECO:0000256" key="11">
    <source>
        <dbReference type="ARBA" id="ARBA00031088"/>
    </source>
</evidence>
<evidence type="ECO:0000313" key="16">
    <source>
        <dbReference type="EMBL" id="QIW12544.1"/>
    </source>
</evidence>
<dbReference type="InterPro" id="IPR049560">
    <property type="entry name" value="MeTrfase_RsmB-F_NOP2_cat"/>
</dbReference>
<feature type="domain" description="SAM-dependent MTase RsmB/NOP-type" evidence="14">
    <location>
        <begin position="157"/>
        <end position="423"/>
    </location>
</feature>
<dbReference type="NCBIfam" id="NF008149">
    <property type="entry name" value="PRK10901.1"/>
    <property type="match status" value="1"/>
</dbReference>
<evidence type="ECO:0000256" key="7">
    <source>
        <dbReference type="ARBA" id="ARBA00022679"/>
    </source>
</evidence>
<dbReference type="KEGG" id="fad:CDH04_07720"/>
<evidence type="ECO:0000259" key="14">
    <source>
        <dbReference type="PROSITE" id="PS51686"/>
    </source>
</evidence>
<evidence type="ECO:0000256" key="13">
    <source>
        <dbReference type="PROSITE-ProRule" id="PRU01023"/>
    </source>
</evidence>
<dbReference type="Proteomes" id="UP000251120">
    <property type="component" value="Chromosome"/>
</dbReference>
<comment type="similarity">
    <text evidence="13">Belongs to the class I-like SAM-binding methyltransferase superfamily. RsmB/NOP family.</text>
</comment>
<gene>
    <name evidence="16" type="primary">rsmB</name>
    <name evidence="15" type="ORF">CDH04_07720</name>
    <name evidence="16" type="ORF">FZC43_07725</name>
</gene>
<comment type="subcellular location">
    <subcellularLocation>
        <location evidence="2">Cytoplasm</location>
    </subcellularLocation>
</comment>
<dbReference type="SUPFAM" id="SSF53335">
    <property type="entry name" value="S-adenosyl-L-methionine-dependent methyltransferases"/>
    <property type="match status" value="1"/>
</dbReference>
<dbReference type="PROSITE" id="PS51686">
    <property type="entry name" value="SAM_MT_RSMB_NOP"/>
    <property type="match status" value="1"/>
</dbReference>
<evidence type="ECO:0000256" key="1">
    <source>
        <dbReference type="ARBA" id="ARBA00002724"/>
    </source>
</evidence>
<dbReference type="Pfam" id="PF01029">
    <property type="entry name" value="NusB"/>
    <property type="match status" value="1"/>
</dbReference>
<evidence type="ECO:0000256" key="6">
    <source>
        <dbReference type="ARBA" id="ARBA00022603"/>
    </source>
</evidence>